<evidence type="ECO:0000313" key="1">
    <source>
        <dbReference type="EMBL" id="DAF57203.1"/>
    </source>
</evidence>
<sequence length="32" mass="3494">MVTFTTASFKRAPSFLFSSGFHHHLGLTSSPP</sequence>
<accession>A0A8S5T2F4</accession>
<dbReference type="EMBL" id="BK032730">
    <property type="protein sequence ID" value="DAF57203.1"/>
    <property type="molecule type" value="Genomic_DNA"/>
</dbReference>
<organism evidence="1">
    <name type="scientific">Myoviridae sp. ct5ra14</name>
    <dbReference type="NCBI Taxonomy" id="2827659"/>
    <lineage>
        <taxon>Viruses</taxon>
        <taxon>Duplodnaviria</taxon>
        <taxon>Heunggongvirae</taxon>
        <taxon>Uroviricota</taxon>
        <taxon>Caudoviricetes</taxon>
    </lineage>
</organism>
<protein>
    <submittedName>
        <fullName evidence="1">Uncharacterized protein</fullName>
    </submittedName>
</protein>
<name>A0A8S5T2F4_9CAUD</name>
<proteinExistence type="predicted"/>
<reference evidence="1" key="1">
    <citation type="journal article" date="2021" name="Proc. Natl. Acad. Sci. U.S.A.">
        <title>A Catalog of Tens of Thousands of Viruses from Human Metagenomes Reveals Hidden Associations with Chronic Diseases.</title>
        <authorList>
            <person name="Tisza M.J."/>
            <person name="Buck C.B."/>
        </authorList>
    </citation>
    <scope>NUCLEOTIDE SEQUENCE</scope>
    <source>
        <strain evidence="1">Ct5ra14</strain>
    </source>
</reference>